<dbReference type="Gene3D" id="3.40.50.620">
    <property type="entry name" value="HUPs"/>
    <property type="match status" value="1"/>
</dbReference>
<feature type="domain" description="Rhodanese" evidence="1">
    <location>
        <begin position="21"/>
        <end position="108"/>
    </location>
</feature>
<dbReference type="CDD" id="cd00158">
    <property type="entry name" value="RHOD"/>
    <property type="match status" value="1"/>
</dbReference>
<accession>A0AAU7PSE6</accession>
<dbReference type="RefSeq" id="WP_349947658.1">
    <property type="nucleotide sequence ID" value="NZ_CP157940.1"/>
</dbReference>
<gene>
    <name evidence="2" type="ORF">ABFV83_04010</name>
</gene>
<sequence length="390" mass="45193">MFDGNMAHEQDLSLEQMKQMNPEEYVLVDVRDQTAYNHGFIPGAINIEKEALLNGEASLPRDKKIILYCLKGIISEEAAGHLNEKGYEAYNLRGGYGEWLLRAMEKEDKGKERLEEIEKSIRKKFHKVLFSRFAKAVNEYELVKENDRIAVCISGGKDSMLMAKLFQELRRHNKFPFELVFLVMDPGYNETNRQVIESNAKLLDIPITVFETQIFDAVYDVEKSPCYLCARMRRGYLYSKAKELGCNKIALGHHYDDVIETILMGMMYGAQIQTMMPKLHSTNFEGMELIRPMYLIREEDIKGWRDYNDLHFIQCACRFTDTCTTCRTDGSTGSKRMEIKDLIRQLKEVNPYIESNIFKSVENVNLNTIIAYKENGTVHHFLDGYDLDTK</sequence>
<dbReference type="PANTHER" id="PTHR43686">
    <property type="entry name" value="SULFURTRANSFERASE-RELATED"/>
    <property type="match status" value="1"/>
</dbReference>
<dbReference type="Pfam" id="PF01171">
    <property type="entry name" value="ATP_bind_3"/>
    <property type="match status" value="1"/>
</dbReference>
<dbReference type="SUPFAM" id="SSF52821">
    <property type="entry name" value="Rhodanese/Cell cycle control phosphatase"/>
    <property type="match status" value="1"/>
</dbReference>
<dbReference type="EMBL" id="CP157940">
    <property type="protein sequence ID" value="XBS54972.1"/>
    <property type="molecule type" value="Genomic_DNA"/>
</dbReference>
<dbReference type="InterPro" id="IPR001763">
    <property type="entry name" value="Rhodanese-like_dom"/>
</dbReference>
<protein>
    <submittedName>
        <fullName evidence="2">Rhodanese-like domain-containing protein</fullName>
    </submittedName>
</protein>
<dbReference type="PROSITE" id="PS50206">
    <property type="entry name" value="RHODANESE_3"/>
    <property type="match status" value="1"/>
</dbReference>
<reference evidence="2" key="1">
    <citation type="submission" date="2024-06" db="EMBL/GenBank/DDBJ databases">
        <title>Lacrimispora cavernae sp. nov., a novel anaerobe isolated from bat guano pile inside a cave.</title>
        <authorList>
            <person name="Miller S.L."/>
            <person name="Lu N."/>
            <person name="King J."/>
            <person name="Sankaranarayanan K."/>
            <person name="Lawson P.A."/>
        </authorList>
    </citation>
    <scope>NUCLEOTIDE SEQUENCE</scope>
    <source>
        <strain evidence="2">BS-2</strain>
    </source>
</reference>
<name>A0AAU7PSE6_9FIRM</name>
<dbReference type="InterPro" id="IPR036873">
    <property type="entry name" value="Rhodanese-like_dom_sf"/>
</dbReference>
<dbReference type="AlphaFoldDB" id="A0AAU7PSE6"/>
<evidence type="ECO:0000313" key="2">
    <source>
        <dbReference type="EMBL" id="XBS54972.1"/>
    </source>
</evidence>
<dbReference type="CDD" id="cd24138">
    <property type="entry name" value="TtcA-like"/>
    <property type="match status" value="1"/>
</dbReference>
<dbReference type="PANTHER" id="PTHR43686:SF1">
    <property type="entry name" value="AMINOTRAN_5 DOMAIN-CONTAINING PROTEIN"/>
    <property type="match status" value="1"/>
</dbReference>
<dbReference type="SMART" id="SM00450">
    <property type="entry name" value="RHOD"/>
    <property type="match status" value="1"/>
</dbReference>
<dbReference type="Gene3D" id="3.40.250.10">
    <property type="entry name" value="Rhodanese-like domain"/>
    <property type="match status" value="1"/>
</dbReference>
<evidence type="ECO:0000259" key="1">
    <source>
        <dbReference type="PROSITE" id="PS50206"/>
    </source>
</evidence>
<dbReference type="SUPFAM" id="SSF52402">
    <property type="entry name" value="Adenine nucleotide alpha hydrolases-like"/>
    <property type="match status" value="1"/>
</dbReference>
<dbReference type="InterPro" id="IPR014729">
    <property type="entry name" value="Rossmann-like_a/b/a_fold"/>
</dbReference>
<dbReference type="InterPro" id="IPR011063">
    <property type="entry name" value="TilS/TtcA_N"/>
</dbReference>
<organism evidence="2">
    <name type="scientific">Lacrimispora sp. BS-2</name>
    <dbReference type="NCBI Taxonomy" id="3151850"/>
    <lineage>
        <taxon>Bacteria</taxon>
        <taxon>Bacillati</taxon>
        <taxon>Bacillota</taxon>
        <taxon>Clostridia</taxon>
        <taxon>Lachnospirales</taxon>
        <taxon>Lachnospiraceae</taxon>
        <taxon>Lacrimispora</taxon>
    </lineage>
</organism>
<proteinExistence type="predicted"/>
<dbReference type="Pfam" id="PF00581">
    <property type="entry name" value="Rhodanese"/>
    <property type="match status" value="1"/>
</dbReference>